<evidence type="ECO:0000256" key="3">
    <source>
        <dbReference type="ARBA" id="ARBA00022490"/>
    </source>
</evidence>
<feature type="region of interest" description="Disordered" evidence="6">
    <location>
        <begin position="274"/>
        <end position="297"/>
    </location>
</feature>
<reference evidence="8 9" key="1">
    <citation type="submission" date="2022-12" db="EMBL/GenBank/DDBJ databases">
        <title>Chromosome-level genome assembly of true bugs.</title>
        <authorList>
            <person name="Ma L."/>
            <person name="Li H."/>
        </authorList>
    </citation>
    <scope>NUCLEOTIDE SEQUENCE [LARGE SCALE GENOMIC DNA]</scope>
    <source>
        <strain evidence="8">Lab_2022b</strain>
    </source>
</reference>
<dbReference type="GO" id="GO:0016324">
    <property type="term" value="C:apical plasma membrane"/>
    <property type="evidence" value="ECO:0007669"/>
    <property type="project" value="TreeGrafter"/>
</dbReference>
<organism evidence="8 9">
    <name type="scientific">Rhynocoris fuscipes</name>
    <dbReference type="NCBI Taxonomy" id="488301"/>
    <lineage>
        <taxon>Eukaryota</taxon>
        <taxon>Metazoa</taxon>
        <taxon>Ecdysozoa</taxon>
        <taxon>Arthropoda</taxon>
        <taxon>Hexapoda</taxon>
        <taxon>Insecta</taxon>
        <taxon>Pterygota</taxon>
        <taxon>Neoptera</taxon>
        <taxon>Paraneoptera</taxon>
        <taxon>Hemiptera</taxon>
        <taxon>Heteroptera</taxon>
        <taxon>Panheteroptera</taxon>
        <taxon>Cimicomorpha</taxon>
        <taxon>Reduviidae</taxon>
        <taxon>Harpactorinae</taxon>
        <taxon>Harpactorini</taxon>
        <taxon>Rhynocoris</taxon>
    </lineage>
</organism>
<dbReference type="GO" id="GO:0043296">
    <property type="term" value="C:apical junction complex"/>
    <property type="evidence" value="ECO:0007669"/>
    <property type="project" value="TreeGrafter"/>
</dbReference>
<feature type="compositionally biased region" description="Low complexity" evidence="6">
    <location>
        <begin position="162"/>
        <end position="191"/>
    </location>
</feature>
<protein>
    <recommendedName>
        <fullName evidence="7">ASD2 domain-containing protein</fullName>
    </recommendedName>
</protein>
<evidence type="ECO:0000313" key="8">
    <source>
        <dbReference type="EMBL" id="KAK9500463.1"/>
    </source>
</evidence>
<dbReference type="GO" id="GO:0051015">
    <property type="term" value="F:actin filament binding"/>
    <property type="evidence" value="ECO:0007669"/>
    <property type="project" value="InterPro"/>
</dbReference>
<dbReference type="InterPro" id="IPR014799">
    <property type="entry name" value="ASD2_dom"/>
</dbReference>
<dbReference type="PROSITE" id="PS51307">
    <property type="entry name" value="ASD2"/>
    <property type="match status" value="1"/>
</dbReference>
<dbReference type="Pfam" id="PF08687">
    <property type="entry name" value="ASD2"/>
    <property type="match status" value="1"/>
</dbReference>
<keyword evidence="5" id="KW-0175">Coiled coil</keyword>
<feature type="compositionally biased region" description="Basic and acidic residues" evidence="6">
    <location>
        <begin position="12"/>
        <end position="27"/>
    </location>
</feature>
<comment type="caution">
    <text evidence="8">The sequence shown here is derived from an EMBL/GenBank/DDBJ whole genome shotgun (WGS) entry which is preliminary data.</text>
</comment>
<feature type="compositionally biased region" description="Basic and acidic residues" evidence="6">
    <location>
        <begin position="146"/>
        <end position="161"/>
    </location>
</feature>
<feature type="domain" description="ASD2" evidence="7">
    <location>
        <begin position="232"/>
        <end position="507"/>
    </location>
</feature>
<evidence type="ECO:0000256" key="4">
    <source>
        <dbReference type="ARBA" id="ARBA00023212"/>
    </source>
</evidence>
<evidence type="ECO:0000256" key="5">
    <source>
        <dbReference type="SAM" id="Coils"/>
    </source>
</evidence>
<dbReference type="GO" id="GO:0030864">
    <property type="term" value="C:cortical actin cytoskeleton"/>
    <property type="evidence" value="ECO:0007669"/>
    <property type="project" value="TreeGrafter"/>
</dbReference>
<dbReference type="PANTHER" id="PTHR15012">
    <property type="entry name" value="APICAL PROTEIN/SHROOM-RELATED"/>
    <property type="match status" value="1"/>
</dbReference>
<dbReference type="GO" id="GO:0005912">
    <property type="term" value="C:adherens junction"/>
    <property type="evidence" value="ECO:0007669"/>
    <property type="project" value="TreeGrafter"/>
</dbReference>
<comment type="similarity">
    <text evidence="2">Belongs to the shroom family.</text>
</comment>
<feature type="coiled-coil region" evidence="5">
    <location>
        <begin position="424"/>
        <end position="451"/>
    </location>
</feature>
<keyword evidence="4" id="KW-0206">Cytoskeleton</keyword>
<dbReference type="InterPro" id="IPR027685">
    <property type="entry name" value="Shroom_fam"/>
</dbReference>
<accession>A0AAW1CUF6</accession>
<dbReference type="Gene3D" id="6.10.250.3120">
    <property type="match status" value="1"/>
</dbReference>
<dbReference type="GO" id="GO:0007015">
    <property type="term" value="P:actin filament organization"/>
    <property type="evidence" value="ECO:0007669"/>
    <property type="project" value="TreeGrafter"/>
</dbReference>
<dbReference type="GO" id="GO:0000902">
    <property type="term" value="P:cell morphogenesis"/>
    <property type="evidence" value="ECO:0007669"/>
    <property type="project" value="TreeGrafter"/>
</dbReference>
<evidence type="ECO:0000313" key="9">
    <source>
        <dbReference type="Proteomes" id="UP001461498"/>
    </source>
</evidence>
<evidence type="ECO:0000256" key="6">
    <source>
        <dbReference type="SAM" id="MobiDB-lite"/>
    </source>
</evidence>
<dbReference type="EMBL" id="JAPXFL010000010">
    <property type="protein sequence ID" value="KAK9500463.1"/>
    <property type="molecule type" value="Genomic_DNA"/>
</dbReference>
<dbReference type="AlphaFoldDB" id="A0AAW1CUF6"/>
<evidence type="ECO:0000259" key="7">
    <source>
        <dbReference type="PROSITE" id="PS51307"/>
    </source>
</evidence>
<comment type="subcellular location">
    <subcellularLocation>
        <location evidence="1">Cytoplasm</location>
        <location evidence="1">Cytoskeleton</location>
    </subcellularLocation>
</comment>
<name>A0AAW1CUF6_9HEMI</name>
<keyword evidence="3" id="KW-0963">Cytoplasm</keyword>
<evidence type="ECO:0000256" key="1">
    <source>
        <dbReference type="ARBA" id="ARBA00004245"/>
    </source>
</evidence>
<gene>
    <name evidence="8" type="ORF">O3M35_001721</name>
</gene>
<sequence length="510" mass="55645">MSPSGGRIIDTSVDKTKDVENEIKSDCNDVNEEEGGGGGGGDDKSVTGAAIRAASQHDNEEMNCDKELTSSKTLPRNYAVSVGSQGIIPKRCSRPPRAQSDPTSSAKSDKKTVSASTQHSLDEVITSECEESNKPINGGTLVGRSQSDRTGEIRRDIERIEISTSTTTTETTITSENDKVTTGTTTTATSTNSIISRVSDASSQTTPAPSPPPPAVLPRRQLQEEIECDQLSRDLASQLSPSHKLHGILVPGPDVKRTTDYVSGLFRMDFTPRSRSSIATSTPTSQTNGNETETLSPDSAYFTTSECKARLMSLAVNSNLQPPDSTSISSLQQKKEELMMRLSRKLSVLRAESIAVTEETAVNEALGVTVSERIERVARPQEVAKFRLHVKEVGHITSLLLSLSGRLARAENALLTLPPSHHDRKALEEKRDKLLGQLNEAKQLKSNIDQRSGSVSTMLYNYLTQEEYTDYDHFINMKSKLLVDSREIAEKIQLGEEQLAALKETLDQVR</sequence>
<evidence type="ECO:0000256" key="2">
    <source>
        <dbReference type="ARBA" id="ARBA00006469"/>
    </source>
</evidence>
<proteinExistence type="inferred from homology"/>
<dbReference type="PANTHER" id="PTHR15012:SF32">
    <property type="entry name" value="PROTEIN SHROOM"/>
    <property type="match status" value="1"/>
</dbReference>
<feature type="region of interest" description="Disordered" evidence="6">
    <location>
        <begin position="1"/>
        <end position="217"/>
    </location>
</feature>
<keyword evidence="9" id="KW-1185">Reference proteome</keyword>
<dbReference type="Proteomes" id="UP001461498">
    <property type="component" value="Unassembled WGS sequence"/>
</dbReference>
<feature type="compositionally biased region" description="Basic and acidic residues" evidence="6">
    <location>
        <begin position="55"/>
        <end position="69"/>
    </location>
</feature>